<organism evidence="2 3">
    <name type="scientific">Actinomadura craniellae</name>
    <dbReference type="NCBI Taxonomy" id="2231787"/>
    <lineage>
        <taxon>Bacteria</taxon>
        <taxon>Bacillati</taxon>
        <taxon>Actinomycetota</taxon>
        <taxon>Actinomycetes</taxon>
        <taxon>Streptosporangiales</taxon>
        <taxon>Thermomonosporaceae</taxon>
        <taxon>Actinomadura</taxon>
    </lineage>
</organism>
<accession>A0A365GW22</accession>
<dbReference type="Pfam" id="PF03358">
    <property type="entry name" value="FMN_red"/>
    <property type="match status" value="1"/>
</dbReference>
<name>A0A365GW22_9ACTN</name>
<protein>
    <submittedName>
        <fullName evidence="2">NADPH-dependent oxidoreductase</fullName>
    </submittedName>
</protein>
<sequence>MSEGNPLRVAVIIGSTRRGRFGPTVAGWFAAQAGRRADMDVDLVDLAEARLPETLPDHDEDVPEPVRALAPRLAAADAFAVVAPEYNHGFPAPLKTAIDWYYDEWKAKPVALITYGRESGGRYAAAQLRQVFGELHAVTIRDGISLPCYWEQFAADGSWPKVTADCNAAVKTTLDQLSWWARALREARTRVPYVG</sequence>
<dbReference type="Gene3D" id="3.40.50.360">
    <property type="match status" value="1"/>
</dbReference>
<evidence type="ECO:0000313" key="3">
    <source>
        <dbReference type="Proteomes" id="UP000251891"/>
    </source>
</evidence>
<feature type="domain" description="NADPH-dependent FMN reductase-like" evidence="1">
    <location>
        <begin position="8"/>
        <end position="145"/>
    </location>
</feature>
<dbReference type="PANTHER" id="PTHR30543">
    <property type="entry name" value="CHROMATE REDUCTASE"/>
    <property type="match status" value="1"/>
</dbReference>
<dbReference type="PANTHER" id="PTHR30543:SF21">
    <property type="entry name" value="NAD(P)H-DEPENDENT FMN REDUCTASE LOT6"/>
    <property type="match status" value="1"/>
</dbReference>
<dbReference type="SUPFAM" id="SSF52218">
    <property type="entry name" value="Flavoproteins"/>
    <property type="match status" value="1"/>
</dbReference>
<evidence type="ECO:0000259" key="1">
    <source>
        <dbReference type="Pfam" id="PF03358"/>
    </source>
</evidence>
<evidence type="ECO:0000313" key="2">
    <source>
        <dbReference type="EMBL" id="RAY11005.1"/>
    </source>
</evidence>
<reference evidence="2 3" key="1">
    <citation type="submission" date="2018-06" db="EMBL/GenBank/DDBJ databases">
        <title>Actinomadura craniellae sp. nov. isolated from marine sponge Craniella sp.</title>
        <authorList>
            <person name="Li L."/>
            <person name="Xu Q.H."/>
            <person name="Lin H.W."/>
            <person name="Lu Y.H."/>
        </authorList>
    </citation>
    <scope>NUCLEOTIDE SEQUENCE [LARGE SCALE GENOMIC DNA]</scope>
    <source>
        <strain evidence="2 3">LHW63021</strain>
    </source>
</reference>
<dbReference type="AlphaFoldDB" id="A0A365GW22"/>
<comment type="caution">
    <text evidence="2">The sequence shown here is derived from an EMBL/GenBank/DDBJ whole genome shotgun (WGS) entry which is preliminary data.</text>
</comment>
<dbReference type="GO" id="GO:0010181">
    <property type="term" value="F:FMN binding"/>
    <property type="evidence" value="ECO:0007669"/>
    <property type="project" value="TreeGrafter"/>
</dbReference>
<dbReference type="EMBL" id="QLYX01000022">
    <property type="protein sequence ID" value="RAY11005.1"/>
    <property type="molecule type" value="Genomic_DNA"/>
</dbReference>
<dbReference type="InterPro" id="IPR050712">
    <property type="entry name" value="NAD(P)H-dep_reductase"/>
</dbReference>
<dbReference type="OrthoDB" id="9812295at2"/>
<proteinExistence type="predicted"/>
<dbReference type="InterPro" id="IPR029039">
    <property type="entry name" value="Flavoprotein-like_sf"/>
</dbReference>
<dbReference type="Proteomes" id="UP000251891">
    <property type="component" value="Unassembled WGS sequence"/>
</dbReference>
<keyword evidence="3" id="KW-1185">Reference proteome</keyword>
<dbReference type="GO" id="GO:0016491">
    <property type="term" value="F:oxidoreductase activity"/>
    <property type="evidence" value="ECO:0007669"/>
    <property type="project" value="InterPro"/>
</dbReference>
<gene>
    <name evidence="2" type="ORF">DPM19_32360</name>
</gene>
<dbReference type="GO" id="GO:0005829">
    <property type="term" value="C:cytosol"/>
    <property type="evidence" value="ECO:0007669"/>
    <property type="project" value="TreeGrafter"/>
</dbReference>
<dbReference type="InterPro" id="IPR005025">
    <property type="entry name" value="FMN_Rdtase-like_dom"/>
</dbReference>